<feature type="transmembrane region" description="Helical" evidence="4">
    <location>
        <begin position="249"/>
        <end position="270"/>
    </location>
</feature>
<evidence type="ECO:0000256" key="4">
    <source>
        <dbReference type="SAM" id="Phobius"/>
    </source>
</evidence>
<organism evidence="6 7">
    <name type="scientific">Falsiroseomonas oleicola</name>
    <dbReference type="NCBI Taxonomy" id="2801474"/>
    <lineage>
        <taxon>Bacteria</taxon>
        <taxon>Pseudomonadati</taxon>
        <taxon>Pseudomonadota</taxon>
        <taxon>Alphaproteobacteria</taxon>
        <taxon>Acetobacterales</taxon>
        <taxon>Roseomonadaceae</taxon>
        <taxon>Falsiroseomonas</taxon>
    </lineage>
</organism>
<evidence type="ECO:0000313" key="7">
    <source>
        <dbReference type="Proteomes" id="UP000689967"/>
    </source>
</evidence>
<name>A0ABS6H4G4_9PROT</name>
<dbReference type="PANTHER" id="PTHR23527">
    <property type="entry name" value="BLL3282 PROTEIN"/>
    <property type="match status" value="1"/>
</dbReference>
<dbReference type="InterPro" id="IPR020846">
    <property type="entry name" value="MFS_dom"/>
</dbReference>
<dbReference type="Pfam" id="PF07690">
    <property type="entry name" value="MFS_1"/>
    <property type="match status" value="1"/>
</dbReference>
<feature type="transmembrane region" description="Helical" evidence="4">
    <location>
        <begin position="84"/>
        <end position="108"/>
    </location>
</feature>
<sequence length="402" mass="41547">MRRGQAWTLLLVALGAMFFQQTFAALGRNLISVIAPAILQDLALDPAWLGVYVGIGAAGSLLFQLGCGSFIIRHGALRISQMALLMLAVGLVVATAGSLAFFAISALIGAGGAAVSTPASSHLLGRYSPPRYAPLVFSIKQTAVPAGLLLAGLLGPLLTGWWGWRGALLTSAAACLVLAVLLQPLRAEFDADRVPSRSFRLSDFQTTLAVVMRDRPLFKLALACFVFNGMQTVFMSYFVVYLTALGHELAVAGMVFSVATLIAVPGRILWGWAGSVLTSPRVVMGVLALGMAASFLFAGLSGPGWSLVALGLVGVGLSATALSWNGVLLAEAARLAPKGMMGAATGGVLSFGQLGALLMPLVFAAALGLSGGYVLGYLICAVPSLACGLMLLRGGLRERPQA</sequence>
<accession>A0ABS6H4G4</accession>
<feature type="transmembrane region" description="Helical" evidence="4">
    <location>
        <begin position="282"/>
        <end position="301"/>
    </location>
</feature>
<keyword evidence="2 4" id="KW-1133">Transmembrane helix</keyword>
<keyword evidence="7" id="KW-1185">Reference proteome</keyword>
<dbReference type="InterPro" id="IPR052952">
    <property type="entry name" value="MFS-Transporter"/>
</dbReference>
<feature type="domain" description="Major facilitator superfamily (MFS) profile" evidence="5">
    <location>
        <begin position="8"/>
        <end position="399"/>
    </location>
</feature>
<evidence type="ECO:0000256" key="1">
    <source>
        <dbReference type="ARBA" id="ARBA00022692"/>
    </source>
</evidence>
<proteinExistence type="predicted"/>
<evidence type="ECO:0000313" key="6">
    <source>
        <dbReference type="EMBL" id="MBU8543556.1"/>
    </source>
</evidence>
<feature type="transmembrane region" description="Helical" evidence="4">
    <location>
        <begin position="48"/>
        <end position="72"/>
    </location>
</feature>
<feature type="transmembrane region" description="Helical" evidence="4">
    <location>
        <begin position="373"/>
        <end position="392"/>
    </location>
</feature>
<dbReference type="EMBL" id="JAERQM010000002">
    <property type="protein sequence ID" value="MBU8543556.1"/>
    <property type="molecule type" value="Genomic_DNA"/>
</dbReference>
<dbReference type="PROSITE" id="PS50850">
    <property type="entry name" value="MFS"/>
    <property type="match status" value="1"/>
</dbReference>
<gene>
    <name evidence="6" type="ORF">JJQ90_07560</name>
</gene>
<keyword evidence="1 4" id="KW-0812">Transmembrane</keyword>
<reference evidence="6 7" key="1">
    <citation type="submission" date="2021-01" db="EMBL/GenBank/DDBJ databases">
        <title>Roseomonas sp. nov, a bacterium isolated from an oil production mixture in Yumen Oilfield.</title>
        <authorList>
            <person name="Wu D."/>
        </authorList>
    </citation>
    <scope>NUCLEOTIDE SEQUENCE [LARGE SCALE GENOMIC DNA]</scope>
    <source>
        <strain evidence="6 7">ROY-5-3</strain>
    </source>
</reference>
<evidence type="ECO:0000256" key="3">
    <source>
        <dbReference type="ARBA" id="ARBA00023136"/>
    </source>
</evidence>
<dbReference type="RefSeq" id="WP_216874046.1">
    <property type="nucleotide sequence ID" value="NZ_JAERQM010000002.1"/>
</dbReference>
<feature type="transmembrane region" description="Helical" evidence="4">
    <location>
        <begin position="307"/>
        <end position="330"/>
    </location>
</feature>
<dbReference type="InterPro" id="IPR011701">
    <property type="entry name" value="MFS"/>
</dbReference>
<protein>
    <submittedName>
        <fullName evidence="6">MFS transporter</fullName>
    </submittedName>
</protein>
<evidence type="ECO:0000256" key="2">
    <source>
        <dbReference type="ARBA" id="ARBA00022989"/>
    </source>
</evidence>
<evidence type="ECO:0000259" key="5">
    <source>
        <dbReference type="PROSITE" id="PS50850"/>
    </source>
</evidence>
<keyword evidence="3 4" id="KW-0472">Membrane</keyword>
<dbReference type="Proteomes" id="UP000689967">
    <property type="component" value="Unassembled WGS sequence"/>
</dbReference>
<feature type="transmembrane region" description="Helical" evidence="4">
    <location>
        <begin position="342"/>
        <end position="367"/>
    </location>
</feature>
<dbReference type="PANTHER" id="PTHR23527:SF1">
    <property type="entry name" value="BLL3282 PROTEIN"/>
    <property type="match status" value="1"/>
</dbReference>
<feature type="transmembrane region" description="Helical" evidence="4">
    <location>
        <begin position="220"/>
        <end position="243"/>
    </location>
</feature>
<comment type="caution">
    <text evidence="6">The sequence shown here is derived from an EMBL/GenBank/DDBJ whole genome shotgun (WGS) entry which is preliminary data.</text>
</comment>